<gene>
    <name evidence="4" type="ORF">Hena1_01640</name>
</gene>
<accession>A0A6B9J8B7</accession>
<comment type="similarity">
    <text evidence="1">Belongs to the tfa family.</text>
</comment>
<dbReference type="Pfam" id="PF02413">
    <property type="entry name" value="Caudo_TAP"/>
    <property type="match status" value="1"/>
</dbReference>
<evidence type="ECO:0000256" key="2">
    <source>
        <dbReference type="ARBA" id="ARBA00022465"/>
    </source>
</evidence>
<keyword evidence="2" id="KW-1188">Viral release from host cell</keyword>
<evidence type="ECO:0000313" key="4">
    <source>
        <dbReference type="EMBL" id="QGZ16314.1"/>
    </source>
</evidence>
<dbReference type="GO" id="GO:0098004">
    <property type="term" value="P:virus tail fiber assembly"/>
    <property type="evidence" value="ECO:0007669"/>
    <property type="project" value="UniProtKB-KW"/>
</dbReference>
<evidence type="ECO:0000256" key="3">
    <source>
        <dbReference type="ARBA" id="ARBA00023138"/>
    </source>
</evidence>
<evidence type="ECO:0000313" key="5">
    <source>
        <dbReference type="Proteomes" id="UP000433183"/>
    </source>
</evidence>
<keyword evidence="5" id="KW-1185">Reference proteome</keyword>
<name>A0A6B9J8B7_9CAUD</name>
<proteinExistence type="inferred from homology"/>
<keyword evidence="3" id="KW-1246">Viral tail fiber assembly</keyword>
<reference evidence="4 5" key="1">
    <citation type="submission" date="2019-11" db="EMBL/GenBank/DDBJ databases">
        <title>Characterization of a new Erwinia amylovora bacteriophage.</title>
        <authorList>
            <person name="Valentovich L.N."/>
            <person name="Akhremchuk A.E."/>
            <person name="Besarab N.V."/>
            <person name="Lagonenko A.L."/>
        </authorList>
    </citation>
    <scope>NUCLEOTIDE SEQUENCE [LARGE SCALE GENOMIC DNA]</scope>
</reference>
<keyword evidence="2" id="KW-1245">Viral tail assembly</keyword>
<organism evidence="4 5">
    <name type="scientific">Erwinia phage Hena1</name>
    <dbReference type="NCBI Taxonomy" id="2678601"/>
    <lineage>
        <taxon>Viruses</taxon>
        <taxon>Duplodnaviria</taxon>
        <taxon>Heunggongvirae</taxon>
        <taxon>Uroviricota</taxon>
        <taxon>Caudoviricetes</taxon>
        <taxon>Vequintavirinae</taxon>
        <taxon>Henunavirus</taxon>
        <taxon>Henunavirus hena1</taxon>
    </lineage>
</organism>
<dbReference type="InterPro" id="IPR003458">
    <property type="entry name" value="Phage_T4_Gp38_tail_assem"/>
</dbReference>
<dbReference type="EMBL" id="MN732867">
    <property type="protein sequence ID" value="QGZ16314.1"/>
    <property type="molecule type" value="Genomic_DNA"/>
</dbReference>
<dbReference type="Proteomes" id="UP000433183">
    <property type="component" value="Segment"/>
</dbReference>
<sequence length="166" mass="18847">MIHLKNFKIYTPETVPDGFLGHEVVFFQSEDGVDFYQILADMKEDTVKVLYRDDVVVGFSTDASALYPADASLIELKAENIPDDISIDGRFMVDFKKRAVKLNEKAILENTKEQILAEIAPTIEDLQDKVDTGDATDETLETFKQWKAYRIAVRKATTLEELPEKP</sequence>
<evidence type="ECO:0000256" key="1">
    <source>
        <dbReference type="ARBA" id="ARBA00008579"/>
    </source>
</evidence>
<protein>
    <submittedName>
        <fullName evidence="4">Tail fiber assembly protein U</fullName>
    </submittedName>
</protein>